<keyword evidence="2 3" id="KW-0129">CBS domain</keyword>
<dbReference type="SUPFAM" id="SSF54631">
    <property type="entry name" value="CBS-domain pair"/>
    <property type="match status" value="2"/>
</dbReference>
<evidence type="ECO:0000313" key="6">
    <source>
        <dbReference type="RefSeq" id="XP_022999171.1"/>
    </source>
</evidence>
<dbReference type="Pfam" id="PF00571">
    <property type="entry name" value="CBS"/>
    <property type="match status" value="2"/>
</dbReference>
<proteinExistence type="predicted"/>
<dbReference type="Proteomes" id="UP000504608">
    <property type="component" value="Unplaced"/>
</dbReference>
<reference evidence="6 7" key="1">
    <citation type="submission" date="2025-04" db="UniProtKB">
        <authorList>
            <consortium name="RefSeq"/>
        </authorList>
    </citation>
    <scope>IDENTIFICATION</scope>
    <source>
        <tissue evidence="6 7">Young leaves</tissue>
    </source>
</reference>
<dbReference type="KEGG" id="cmax:111493607"/>
<accession>A0A6J1KCB9</accession>
<dbReference type="SMART" id="SM00116">
    <property type="entry name" value="CBS"/>
    <property type="match status" value="4"/>
</dbReference>
<dbReference type="GeneID" id="111493607"/>
<dbReference type="RefSeq" id="XP_022999253.1">
    <property type="nucleotide sequence ID" value="XM_023143485.1"/>
</dbReference>
<dbReference type="InterPro" id="IPR050511">
    <property type="entry name" value="AMPK_gamma/SDS23_families"/>
</dbReference>
<organism evidence="5 6">
    <name type="scientific">Cucurbita maxima</name>
    <name type="common">Pumpkin</name>
    <name type="synonym">Winter squash</name>
    <dbReference type="NCBI Taxonomy" id="3661"/>
    <lineage>
        <taxon>Eukaryota</taxon>
        <taxon>Viridiplantae</taxon>
        <taxon>Streptophyta</taxon>
        <taxon>Embryophyta</taxon>
        <taxon>Tracheophyta</taxon>
        <taxon>Spermatophyta</taxon>
        <taxon>Magnoliopsida</taxon>
        <taxon>eudicotyledons</taxon>
        <taxon>Gunneridae</taxon>
        <taxon>Pentapetalae</taxon>
        <taxon>rosids</taxon>
        <taxon>fabids</taxon>
        <taxon>Cucurbitales</taxon>
        <taxon>Cucurbitaceae</taxon>
        <taxon>Cucurbiteae</taxon>
        <taxon>Cucurbita</taxon>
    </lineage>
</organism>
<dbReference type="PROSITE" id="PS51371">
    <property type="entry name" value="CBS"/>
    <property type="match status" value="2"/>
</dbReference>
<gene>
    <name evidence="6 7" type="primary">LOC111493607</name>
</gene>
<evidence type="ECO:0000259" key="4">
    <source>
        <dbReference type="PROSITE" id="PS51371"/>
    </source>
</evidence>
<dbReference type="InterPro" id="IPR046342">
    <property type="entry name" value="CBS_dom_sf"/>
</dbReference>
<evidence type="ECO:0000256" key="1">
    <source>
        <dbReference type="ARBA" id="ARBA00022737"/>
    </source>
</evidence>
<sequence>MAQGQEVRYSALSNCESYFERIQSTKKLPKFLQETLNDAFARIPVSSFPGVSVGRVIEIPADTTIPHAVKILSECNILSAPVTNPNARASINWRERYLGIVDYSAIILWVMESAELAAASLSAGSATAIGVGAGAVGALGALALGATGPIAVAGIAAAAVGAAVAGGVAVDRGIGKDAATAADSLGQDFYKVLLQEEPFKSTTVQSILKSYRWAPFLPVTLDNSMLGVLLLLSKYRLRNVPVIEPGKPDIKNYITQSAVVQGLERCRGRDWFDCIAARPISDLGLPFMSCNEVITIQSQELILEAFKRMRDNHIGGLPVVEGPKNRIVGNISIRDIRYLLLKPEIFSNFRKLTVMDFIKTVVMLIQDVGKLAPPIICKLDSTLGSVIHSLASKSVHRIYVVAADDEVVGVITLRDVISCFIFEPPNYIINNFGFSAEEMLNQ</sequence>
<dbReference type="AlphaFoldDB" id="A0A6J1KCB9"/>
<dbReference type="InterPro" id="IPR000644">
    <property type="entry name" value="CBS_dom"/>
</dbReference>
<keyword evidence="5" id="KW-1185">Reference proteome</keyword>
<keyword evidence="1" id="KW-0677">Repeat</keyword>
<dbReference type="CDD" id="cd02205">
    <property type="entry name" value="CBS_pair_SF"/>
    <property type="match status" value="1"/>
</dbReference>
<dbReference type="Gene3D" id="3.10.580.10">
    <property type="entry name" value="CBS-domain"/>
    <property type="match status" value="2"/>
</dbReference>
<name>A0A6J1KCB9_CUCMA</name>
<feature type="domain" description="CBS" evidence="4">
    <location>
        <begin position="288"/>
        <end position="347"/>
    </location>
</feature>
<evidence type="ECO:0000256" key="2">
    <source>
        <dbReference type="ARBA" id="ARBA00023122"/>
    </source>
</evidence>
<dbReference type="PANTHER" id="PTHR13780:SF47">
    <property type="entry name" value="SNF1-RELATED PROTEIN KINASE REGULATORY SUBUNIT GAMMA-1-LIKE"/>
    <property type="match status" value="1"/>
</dbReference>
<dbReference type="RefSeq" id="XP_022999171.1">
    <property type="nucleotide sequence ID" value="XM_023143403.1"/>
</dbReference>
<dbReference type="PANTHER" id="PTHR13780">
    <property type="entry name" value="AMP-ACTIVATED PROTEIN KINASE, GAMMA REGULATORY SUBUNIT"/>
    <property type="match status" value="1"/>
</dbReference>
<protein>
    <submittedName>
        <fullName evidence="6 7">SNF1-related protein kinase regulatory subunit gamma-1-like</fullName>
    </submittedName>
</protein>
<evidence type="ECO:0000313" key="7">
    <source>
        <dbReference type="RefSeq" id="XP_022999253.1"/>
    </source>
</evidence>
<evidence type="ECO:0000313" key="5">
    <source>
        <dbReference type="Proteomes" id="UP000504608"/>
    </source>
</evidence>
<evidence type="ECO:0000256" key="3">
    <source>
        <dbReference type="PROSITE-ProRule" id="PRU00703"/>
    </source>
</evidence>
<dbReference type="OrthoDB" id="449052at2759"/>
<feature type="domain" description="CBS" evidence="4">
    <location>
        <begin position="368"/>
        <end position="428"/>
    </location>
</feature>